<reference evidence="1" key="1">
    <citation type="submission" date="2021-01" db="EMBL/GenBank/DDBJ databases">
        <authorList>
            <person name="Corre E."/>
            <person name="Pelletier E."/>
            <person name="Niang G."/>
            <person name="Scheremetjew M."/>
            <person name="Finn R."/>
            <person name="Kale V."/>
            <person name="Holt S."/>
            <person name="Cochrane G."/>
            <person name="Meng A."/>
            <person name="Brown T."/>
            <person name="Cohen L."/>
        </authorList>
    </citation>
    <scope>NUCLEOTIDE SEQUENCE</scope>
    <source>
        <strain evidence="1">CCMP 410</strain>
    </source>
</reference>
<gene>
    <name evidence="1" type="ORF">GOCE00092_LOCUS13383</name>
</gene>
<name>A0A7S1Y943_9STRA</name>
<evidence type="ECO:0000313" key="1">
    <source>
        <dbReference type="EMBL" id="CAD9284471.1"/>
    </source>
</evidence>
<accession>A0A7S1Y943</accession>
<organism evidence="1">
    <name type="scientific">Grammatophora oceanica</name>
    <dbReference type="NCBI Taxonomy" id="210454"/>
    <lineage>
        <taxon>Eukaryota</taxon>
        <taxon>Sar</taxon>
        <taxon>Stramenopiles</taxon>
        <taxon>Ochrophyta</taxon>
        <taxon>Bacillariophyta</taxon>
        <taxon>Fragilariophyceae</taxon>
        <taxon>Fragilariophycidae</taxon>
        <taxon>Rhabdonematales</taxon>
        <taxon>Grammatophoraceae</taxon>
        <taxon>Grammatophora</taxon>
    </lineage>
</organism>
<sequence>MDKAFFRYVLLPCPQELKPRCSSISTEIEKVETDRYQSAPPRLDSDVDLELHVALQKGGSEPKGRYLKHLWEQKIVLNTDNRRIEKQILSAASMAGLSRVGYD</sequence>
<dbReference type="AlphaFoldDB" id="A0A7S1Y943"/>
<protein>
    <submittedName>
        <fullName evidence="1">Uncharacterized protein</fullName>
    </submittedName>
</protein>
<dbReference type="EMBL" id="HBGK01025803">
    <property type="protein sequence ID" value="CAD9284471.1"/>
    <property type="molecule type" value="Transcribed_RNA"/>
</dbReference>
<proteinExistence type="predicted"/>